<reference evidence="10 11" key="1">
    <citation type="submission" date="2019-11" db="EMBL/GenBank/DDBJ databases">
        <title>Gordonia sp. nov., a novel actinobacterium isolated from mangrove soil in Hainan.</title>
        <authorList>
            <person name="Huang X."/>
            <person name="Xie Y."/>
            <person name="Chu X."/>
            <person name="Xiao K."/>
        </authorList>
    </citation>
    <scope>NUCLEOTIDE SEQUENCE [LARGE SCALE GENOMIC DNA]</scope>
    <source>
        <strain evidence="10 11">HNM0687</strain>
    </source>
</reference>
<dbReference type="HAMAP" id="MF_01123">
    <property type="entry name" value="Ac_CoA_synth"/>
    <property type="match status" value="1"/>
</dbReference>
<dbReference type="Pfam" id="PF00501">
    <property type="entry name" value="AMP-binding"/>
    <property type="match status" value="1"/>
</dbReference>
<dbReference type="RefSeq" id="WP_160903921.1">
    <property type="nucleotide sequence ID" value="NZ_CP102850.1"/>
</dbReference>
<evidence type="ECO:0000259" key="8">
    <source>
        <dbReference type="Pfam" id="PF13193"/>
    </source>
</evidence>
<comment type="catalytic activity">
    <reaction evidence="6">
        <text>acetate + ATP + CoA = acetyl-CoA + AMP + diphosphate</text>
        <dbReference type="Rhea" id="RHEA:23176"/>
        <dbReference type="ChEBI" id="CHEBI:30089"/>
        <dbReference type="ChEBI" id="CHEBI:30616"/>
        <dbReference type="ChEBI" id="CHEBI:33019"/>
        <dbReference type="ChEBI" id="CHEBI:57287"/>
        <dbReference type="ChEBI" id="CHEBI:57288"/>
        <dbReference type="ChEBI" id="CHEBI:456215"/>
        <dbReference type="EC" id="6.2.1.1"/>
    </reaction>
</comment>
<feature type="binding site" evidence="6">
    <location>
        <begin position="189"/>
        <end position="192"/>
    </location>
    <ligand>
        <name>CoA</name>
        <dbReference type="ChEBI" id="CHEBI:57287"/>
    </ligand>
</feature>
<organism evidence="10 11">
    <name type="scientific">Gordonia mangrovi</name>
    <dbReference type="NCBI Taxonomy" id="2665643"/>
    <lineage>
        <taxon>Bacteria</taxon>
        <taxon>Bacillati</taxon>
        <taxon>Actinomycetota</taxon>
        <taxon>Actinomycetes</taxon>
        <taxon>Mycobacteriales</taxon>
        <taxon>Gordoniaceae</taxon>
        <taxon>Gordonia</taxon>
    </lineage>
</organism>
<dbReference type="NCBIfam" id="NF001208">
    <property type="entry name" value="PRK00174.1"/>
    <property type="match status" value="1"/>
</dbReference>
<dbReference type="InterPro" id="IPR011904">
    <property type="entry name" value="Ac_CoA_lig"/>
</dbReference>
<feature type="binding site" evidence="6">
    <location>
        <position position="542"/>
    </location>
    <ligand>
        <name>Mg(2+)</name>
        <dbReference type="ChEBI" id="CHEBI:18420"/>
    </ligand>
</feature>
<feature type="binding site" evidence="6">
    <location>
        <position position="338"/>
    </location>
    <ligand>
        <name>CoA</name>
        <dbReference type="ChEBI" id="CHEBI:57287"/>
    </ligand>
</feature>
<accession>A0A6L7GW93</accession>
<dbReference type="InterPro" id="IPR045851">
    <property type="entry name" value="AMP-bd_C_sf"/>
</dbReference>
<evidence type="ECO:0000313" key="10">
    <source>
        <dbReference type="EMBL" id="MXP23737.1"/>
    </source>
</evidence>
<name>A0A6L7GW93_9ACTN</name>
<dbReference type="PANTHER" id="PTHR24095">
    <property type="entry name" value="ACETYL-COENZYME A SYNTHETASE"/>
    <property type="match status" value="1"/>
</dbReference>
<protein>
    <recommendedName>
        <fullName evidence="6">Acetyl-coenzyme A synthetase</fullName>
        <shortName evidence="6">AcCoA synthetase</shortName>
        <shortName evidence="6">Acs</shortName>
        <ecNumber evidence="6">6.2.1.1</ecNumber>
    </recommendedName>
    <alternativeName>
        <fullName evidence="6">Acetate--CoA ligase</fullName>
    </alternativeName>
    <alternativeName>
        <fullName evidence="6">Acyl-activating enzyme</fullName>
    </alternativeName>
</protein>
<dbReference type="GO" id="GO:0046872">
    <property type="term" value="F:metal ion binding"/>
    <property type="evidence" value="ECO:0007669"/>
    <property type="project" value="UniProtKB-KW"/>
</dbReference>
<dbReference type="CDD" id="cd05966">
    <property type="entry name" value="ACS"/>
    <property type="match status" value="1"/>
</dbReference>
<evidence type="ECO:0000256" key="3">
    <source>
        <dbReference type="ARBA" id="ARBA00022741"/>
    </source>
</evidence>
<dbReference type="FunFam" id="3.40.50.12780:FF:000001">
    <property type="entry name" value="Acetyl-coenzyme A synthetase"/>
    <property type="match status" value="1"/>
</dbReference>
<dbReference type="InterPro" id="IPR032387">
    <property type="entry name" value="ACAS_N"/>
</dbReference>
<keyword evidence="4 6" id="KW-0067">ATP-binding</keyword>
<feature type="binding site" evidence="6">
    <location>
        <position position="528"/>
    </location>
    <ligand>
        <name>CoA</name>
        <dbReference type="ChEBI" id="CHEBI:57287"/>
    </ligand>
</feature>
<proteinExistence type="inferred from homology"/>
<evidence type="ECO:0000256" key="4">
    <source>
        <dbReference type="ARBA" id="ARBA00022840"/>
    </source>
</evidence>
<dbReference type="GO" id="GO:0005829">
    <property type="term" value="C:cytosol"/>
    <property type="evidence" value="ECO:0007669"/>
    <property type="project" value="TreeGrafter"/>
</dbReference>
<feature type="modified residue" description="N6-acetyllysine" evidence="6">
    <location>
        <position position="615"/>
    </location>
</feature>
<evidence type="ECO:0000259" key="7">
    <source>
        <dbReference type="Pfam" id="PF00501"/>
    </source>
</evidence>
<feature type="binding site" evidence="6">
    <location>
        <begin position="390"/>
        <end position="392"/>
    </location>
    <ligand>
        <name>ATP</name>
        <dbReference type="ChEBI" id="CHEBI:30616"/>
    </ligand>
</feature>
<feature type="binding site" evidence="6">
    <location>
        <position position="520"/>
    </location>
    <ligand>
        <name>ATP</name>
        <dbReference type="ChEBI" id="CHEBI:30616"/>
    </ligand>
</feature>
<dbReference type="Gene3D" id="3.30.300.30">
    <property type="match status" value="1"/>
</dbReference>
<dbReference type="GO" id="GO:0019427">
    <property type="term" value="P:acetyl-CoA biosynthetic process from acetate"/>
    <property type="evidence" value="ECO:0007669"/>
    <property type="project" value="UniProtKB-UniRule"/>
</dbReference>
<keyword evidence="3 6" id="KW-0547">Nucleotide-binding</keyword>
<keyword evidence="5 6" id="KW-0007">Acetylation</keyword>
<feature type="domain" description="AMP-dependent synthetase/ligase" evidence="7">
    <location>
        <begin position="83"/>
        <end position="481"/>
    </location>
</feature>
<feature type="binding site" evidence="6">
    <location>
        <position position="547"/>
    </location>
    <ligand>
        <name>Mg(2+)</name>
        <dbReference type="ChEBI" id="CHEBI:18420"/>
    </ligand>
</feature>
<feature type="binding site" evidence="6">
    <location>
        <begin position="414"/>
        <end position="419"/>
    </location>
    <ligand>
        <name>ATP</name>
        <dbReference type="ChEBI" id="CHEBI:30616"/>
    </ligand>
</feature>
<feature type="domain" description="Acetyl-coenzyme A synthetase N-terminal" evidence="9">
    <location>
        <begin position="26"/>
        <end position="79"/>
    </location>
</feature>
<dbReference type="GO" id="GO:0005524">
    <property type="term" value="F:ATP binding"/>
    <property type="evidence" value="ECO:0007669"/>
    <property type="project" value="UniProtKB-KW"/>
</dbReference>
<comment type="PTM">
    <text evidence="6">Acetylated. Deacetylation by the SIR2-homolog deacetylase activates the enzyme.</text>
</comment>
<comment type="caution">
    <text evidence="6">Lacks conserved residue(s) required for the propagation of feature annotation.</text>
</comment>
<keyword evidence="6" id="KW-0460">Magnesium</keyword>
<evidence type="ECO:0000259" key="9">
    <source>
        <dbReference type="Pfam" id="PF16177"/>
    </source>
</evidence>
<keyword evidence="11" id="KW-1185">Reference proteome</keyword>
<feature type="binding site" evidence="6">
    <location>
        <position position="544"/>
    </location>
    <ligand>
        <name>Mg(2+)</name>
        <dbReference type="ChEBI" id="CHEBI:18420"/>
    </ligand>
</feature>
<dbReference type="InterPro" id="IPR025110">
    <property type="entry name" value="AMP-bd_C"/>
</dbReference>
<comment type="cofactor">
    <cofactor evidence="6">
        <name>Mg(2+)</name>
        <dbReference type="ChEBI" id="CHEBI:18420"/>
    </cofactor>
</comment>
<dbReference type="NCBIfam" id="TIGR02188">
    <property type="entry name" value="Ac_CoA_lig_AcsA"/>
    <property type="match status" value="1"/>
</dbReference>
<feature type="domain" description="AMP-binding enzyme C-terminal" evidence="8">
    <location>
        <begin position="536"/>
        <end position="615"/>
    </location>
</feature>
<dbReference type="InterPro" id="IPR000873">
    <property type="entry name" value="AMP-dep_synth/lig_dom"/>
</dbReference>
<dbReference type="InterPro" id="IPR042099">
    <property type="entry name" value="ANL_N_sf"/>
</dbReference>
<dbReference type="PROSITE" id="PS00455">
    <property type="entry name" value="AMP_BINDING"/>
    <property type="match status" value="1"/>
</dbReference>
<gene>
    <name evidence="10" type="primary">acs</name>
    <name evidence="6" type="synonym">acsA</name>
    <name evidence="10" type="ORF">GIY30_20575</name>
</gene>
<feature type="binding site" evidence="6">
    <location>
        <position position="531"/>
    </location>
    <ligand>
        <name>ATP</name>
        <dbReference type="ChEBI" id="CHEBI:30616"/>
    </ligand>
</feature>
<keyword evidence="2 6" id="KW-0436">Ligase</keyword>
<dbReference type="EC" id="6.2.1.1" evidence="6"/>
<evidence type="ECO:0000256" key="1">
    <source>
        <dbReference type="ARBA" id="ARBA00006432"/>
    </source>
</evidence>
<dbReference type="Gene3D" id="3.40.50.12780">
    <property type="entry name" value="N-terminal domain of ligase-like"/>
    <property type="match status" value="1"/>
</dbReference>
<feature type="binding site" evidence="6">
    <location>
        <position position="505"/>
    </location>
    <ligand>
        <name>ATP</name>
        <dbReference type="ChEBI" id="CHEBI:30616"/>
    </ligand>
</feature>
<dbReference type="Proteomes" id="UP000475545">
    <property type="component" value="Unassembled WGS sequence"/>
</dbReference>
<comment type="similarity">
    <text evidence="1 6">Belongs to the ATP-dependent AMP-binding enzyme family.</text>
</comment>
<evidence type="ECO:0000256" key="5">
    <source>
        <dbReference type="ARBA" id="ARBA00022990"/>
    </source>
</evidence>
<dbReference type="SUPFAM" id="SSF56801">
    <property type="entry name" value="Acetyl-CoA synthetase-like"/>
    <property type="match status" value="1"/>
</dbReference>
<comment type="function">
    <text evidence="6">Catalyzes the conversion of acetate into acetyl-CoA (AcCoA), an essential intermediate at the junction of anabolic and catabolic pathways. AcsA undergoes a two-step reaction. In the first half reaction, AcsA combines acetate with ATP to form acetyl-adenylate (AcAMP) intermediate. In the second half reaction, it can then transfer the acetyl group from AcAMP to the sulfhydryl group of CoA, forming the product AcCoA.</text>
</comment>
<dbReference type="InterPro" id="IPR020845">
    <property type="entry name" value="AMP-binding_CS"/>
</dbReference>
<comment type="caution">
    <text evidence="10">The sequence shown here is derived from an EMBL/GenBank/DDBJ whole genome shotgun (WGS) entry which is preliminary data.</text>
</comment>
<dbReference type="GO" id="GO:0016208">
    <property type="term" value="F:AMP binding"/>
    <property type="evidence" value="ECO:0007669"/>
    <property type="project" value="InterPro"/>
</dbReference>
<dbReference type="Pfam" id="PF13193">
    <property type="entry name" value="AMP-binding_C"/>
    <property type="match status" value="1"/>
</dbReference>
<dbReference type="PANTHER" id="PTHR24095:SF14">
    <property type="entry name" value="ACETYL-COENZYME A SYNTHETASE 1"/>
    <property type="match status" value="1"/>
</dbReference>
<feature type="binding site" evidence="6">
    <location>
        <position position="314"/>
    </location>
    <ligand>
        <name>CoA</name>
        <dbReference type="ChEBI" id="CHEBI:57287"/>
    </ligand>
</feature>
<dbReference type="GO" id="GO:0003987">
    <property type="term" value="F:acetate-CoA ligase activity"/>
    <property type="evidence" value="ECO:0007669"/>
    <property type="project" value="UniProtKB-UniRule"/>
</dbReference>
<dbReference type="AlphaFoldDB" id="A0A6L7GW93"/>
<dbReference type="Pfam" id="PF16177">
    <property type="entry name" value="ACAS_N"/>
    <property type="match status" value="1"/>
</dbReference>
<keyword evidence="6" id="KW-0479">Metal-binding</keyword>
<evidence type="ECO:0000256" key="6">
    <source>
        <dbReference type="HAMAP-Rule" id="MF_01123"/>
    </source>
</evidence>
<evidence type="ECO:0000256" key="2">
    <source>
        <dbReference type="ARBA" id="ARBA00022598"/>
    </source>
</evidence>
<sequence length="650" mass="71184">MSPATTSSAQGYPPSKEFAAQANATAEMYDRADADRLGFWAEQARRLDWDTDFDQVLDWSDAPFAKWFVGGTLNVAVNCVDRHVAAGKGERVAIHWVGEPGDHRDITYAQLKDEVSKAANYFAAIGLVAGDRVAIYMPMVPEALISMLACARLGLTHSVVFAGFSAGALRSRVDDAEAKLVITTDGQYRRGKPAPLKAAVDEALGSGDDAAASVEKVLVVRRTNHDENLPWVDGRDVWWEDTVDEQSTDHTPEFFDAEHPLFLLYTSGTTGKPKGIVHSSGGYLTQASYTFHYVFDHKEGRDVFWCGADIGWVTGHSYLVYGPLSNGATEVVYEGTPNSPNEHRHFEIIEKYGVTIYYIAPTLIRTFMKWGREIPDAHDLSSVRLLGSVGEPINPEAWKWYREVIGGDSAPIVDTWWQTETGAIMISPLPGVTAAKPGSAMKPLPGISANIVDDQGNPVSHGEQGYLVLDQPWPSMLRGIWGDEERYRDTYWSRFAEQGWYFAGDGARYDDDGALWVLGRVDDVMNISGHRISTAEVESALVGHAGVAEAAVIGAADETTGQGIVAFVILREGVVDTGDGLIAELREQVSIEISPIAKPREINVVPELPKTRSGKIMRRLLKDVAEGRDLGDTSTLVDPSVFEAIRQKRA</sequence>
<dbReference type="EMBL" id="WMBR01000006">
    <property type="protein sequence ID" value="MXP23737.1"/>
    <property type="molecule type" value="Genomic_DNA"/>
</dbReference>
<evidence type="ECO:0000313" key="11">
    <source>
        <dbReference type="Proteomes" id="UP000475545"/>
    </source>
</evidence>